<reference evidence="1 2" key="2">
    <citation type="journal article" date="2013" name="PLoS Genet.">
        <title>Comparative genome structure, secondary metabolite, and effector coding capacity across Cochliobolus pathogens.</title>
        <authorList>
            <person name="Condon B.J."/>
            <person name="Leng Y."/>
            <person name="Wu D."/>
            <person name="Bushley K.E."/>
            <person name="Ohm R.A."/>
            <person name="Otillar R."/>
            <person name="Martin J."/>
            <person name="Schackwitz W."/>
            <person name="Grimwood J."/>
            <person name="MohdZainudin N."/>
            <person name="Xue C."/>
            <person name="Wang R."/>
            <person name="Manning V.A."/>
            <person name="Dhillon B."/>
            <person name="Tu Z.J."/>
            <person name="Steffenson B.J."/>
            <person name="Salamov A."/>
            <person name="Sun H."/>
            <person name="Lowry S."/>
            <person name="LaButti K."/>
            <person name="Han J."/>
            <person name="Copeland A."/>
            <person name="Lindquist E."/>
            <person name="Barry K."/>
            <person name="Schmutz J."/>
            <person name="Baker S.E."/>
            <person name="Ciuffetti L.M."/>
            <person name="Grigoriev I.V."/>
            <person name="Zhong S."/>
            <person name="Turgeon B.G."/>
        </authorList>
    </citation>
    <scope>NUCLEOTIDE SEQUENCE [LARGE SCALE GENOMIC DNA]</scope>
    <source>
        <strain evidence="2">28A</strain>
    </source>
</reference>
<dbReference type="GeneID" id="19395336"/>
<dbReference type="EMBL" id="KB908570">
    <property type="protein sequence ID" value="EOA87831.1"/>
    <property type="molecule type" value="Genomic_DNA"/>
</dbReference>
<dbReference type="Proteomes" id="UP000016935">
    <property type="component" value="Unassembled WGS sequence"/>
</dbReference>
<dbReference type="Pfam" id="PF04525">
    <property type="entry name" value="LOR"/>
    <property type="match status" value="1"/>
</dbReference>
<dbReference type="RefSeq" id="XP_008024692.1">
    <property type="nucleotide sequence ID" value="XM_008026501.1"/>
</dbReference>
<dbReference type="eggNOG" id="ENOG502RB6Q">
    <property type="taxonomic scope" value="Eukaryota"/>
</dbReference>
<accession>R0IT49</accession>
<reference evidence="1 2" key="1">
    <citation type="journal article" date="2012" name="PLoS Pathog.">
        <title>Diverse lifestyles and strategies of plant pathogenesis encoded in the genomes of eighteen Dothideomycetes fungi.</title>
        <authorList>
            <person name="Ohm R.A."/>
            <person name="Feau N."/>
            <person name="Henrissat B."/>
            <person name="Schoch C.L."/>
            <person name="Horwitz B.A."/>
            <person name="Barry K.W."/>
            <person name="Condon B.J."/>
            <person name="Copeland A.C."/>
            <person name="Dhillon B."/>
            <person name="Glaser F."/>
            <person name="Hesse C.N."/>
            <person name="Kosti I."/>
            <person name="LaButti K."/>
            <person name="Lindquist E.A."/>
            <person name="Lucas S."/>
            <person name="Salamov A.A."/>
            <person name="Bradshaw R.E."/>
            <person name="Ciuffetti L."/>
            <person name="Hamelin R.C."/>
            <person name="Kema G.H.J."/>
            <person name="Lawrence C."/>
            <person name="Scott J.A."/>
            <person name="Spatafora J.W."/>
            <person name="Turgeon B.G."/>
            <person name="de Wit P.J.G.M."/>
            <person name="Zhong S."/>
            <person name="Goodwin S.B."/>
            <person name="Grigoriev I.V."/>
        </authorList>
    </citation>
    <scope>NUCLEOTIDE SEQUENCE [LARGE SCALE GENOMIC DNA]</scope>
    <source>
        <strain evidence="2">28A</strain>
    </source>
</reference>
<dbReference type="HOGENOM" id="CLU_1627684_0_0_1"/>
<protein>
    <submittedName>
        <fullName evidence="1">Uncharacterized protein</fullName>
    </submittedName>
</protein>
<dbReference type="OrthoDB" id="3658421at2759"/>
<organism evidence="1 2">
    <name type="scientific">Exserohilum turcicum (strain 28A)</name>
    <name type="common">Northern leaf blight fungus</name>
    <name type="synonym">Setosphaeria turcica</name>
    <dbReference type="NCBI Taxonomy" id="671987"/>
    <lineage>
        <taxon>Eukaryota</taxon>
        <taxon>Fungi</taxon>
        <taxon>Dikarya</taxon>
        <taxon>Ascomycota</taxon>
        <taxon>Pezizomycotina</taxon>
        <taxon>Dothideomycetes</taxon>
        <taxon>Pleosporomycetidae</taxon>
        <taxon>Pleosporales</taxon>
        <taxon>Pleosporineae</taxon>
        <taxon>Pleosporaceae</taxon>
        <taxon>Exserohilum</taxon>
    </lineage>
</organism>
<keyword evidence="2" id="KW-1185">Reference proteome</keyword>
<sequence length="199" mass="22224">MLPSLPFPGLVLIPHLTAQTHQVLLLKSQDQLLGGSASSVHFVAPERGAKTPFLQVHEEQAGAVVFRTIDGNEAMRINVQRHSVYRHKTEYKAVRSSDAKVIWEVELKTGWRVPKYDLAVHEQSLPGKVEFKRDVSGEEQGIVVHGSPAATISRHEKWKHQHAEYIVYVAPGMDLLLALGMAWIVSDKQKQDDKVAVVL</sequence>
<name>R0IT49_EXST2</name>
<gene>
    <name evidence="1" type="ORF">SETTUDRAFT_109080</name>
</gene>
<evidence type="ECO:0000313" key="1">
    <source>
        <dbReference type="EMBL" id="EOA87831.1"/>
    </source>
</evidence>
<evidence type="ECO:0000313" key="2">
    <source>
        <dbReference type="Proteomes" id="UP000016935"/>
    </source>
</evidence>
<dbReference type="InterPro" id="IPR007612">
    <property type="entry name" value="LOR"/>
</dbReference>
<dbReference type="AlphaFoldDB" id="R0IT49"/>
<proteinExistence type="predicted"/>